<comment type="caution">
    <text evidence="2">The sequence shown here is derived from an EMBL/GenBank/DDBJ whole genome shotgun (WGS) entry which is preliminary data.</text>
</comment>
<proteinExistence type="predicted"/>
<protein>
    <submittedName>
        <fullName evidence="2">Uncharacterized protein</fullName>
    </submittedName>
</protein>
<dbReference type="Proteomes" id="UP000646738">
    <property type="component" value="Unassembled WGS sequence"/>
</dbReference>
<feature type="compositionally biased region" description="Polar residues" evidence="1">
    <location>
        <begin position="43"/>
        <end position="55"/>
    </location>
</feature>
<dbReference type="EMBL" id="BNEA01000001">
    <property type="protein sequence ID" value="GHI50753.1"/>
    <property type="molecule type" value="Genomic_DNA"/>
</dbReference>
<keyword evidence="3" id="KW-1185">Reference proteome</keyword>
<evidence type="ECO:0000313" key="2">
    <source>
        <dbReference type="EMBL" id="GHI50753.1"/>
    </source>
</evidence>
<dbReference type="RefSeq" id="WP_229926599.1">
    <property type="nucleotide sequence ID" value="NZ_BNCB01000005.1"/>
</dbReference>
<feature type="compositionally biased region" description="Low complexity" evidence="1">
    <location>
        <begin position="82"/>
        <end position="100"/>
    </location>
</feature>
<organism evidence="2 3">
    <name type="scientific">Streptomyces rubradiris</name>
    <name type="common">Streptomyces achromogenes subsp. rubradiris</name>
    <dbReference type="NCBI Taxonomy" id="285531"/>
    <lineage>
        <taxon>Bacteria</taxon>
        <taxon>Bacillati</taxon>
        <taxon>Actinomycetota</taxon>
        <taxon>Actinomycetes</taxon>
        <taxon>Kitasatosporales</taxon>
        <taxon>Streptomycetaceae</taxon>
        <taxon>Streptomyces</taxon>
    </lineage>
</organism>
<gene>
    <name evidence="2" type="ORF">Srubr_05990</name>
</gene>
<evidence type="ECO:0000313" key="3">
    <source>
        <dbReference type="Proteomes" id="UP000646738"/>
    </source>
</evidence>
<accession>A0ABQ3R4I2</accession>
<feature type="region of interest" description="Disordered" evidence="1">
    <location>
        <begin position="39"/>
        <end position="171"/>
    </location>
</feature>
<feature type="compositionally biased region" description="Basic and acidic residues" evidence="1">
    <location>
        <begin position="133"/>
        <end position="144"/>
    </location>
</feature>
<name>A0ABQ3R4I2_STRRR</name>
<evidence type="ECO:0000256" key="1">
    <source>
        <dbReference type="SAM" id="MobiDB-lite"/>
    </source>
</evidence>
<sequence>MPHRWWIAPAAGTPPRESSRYERARLASLAVQNAIRDARIRSDTATANGATTSAVSAPADHRDVEGGTTSAPHTVDHPGRGAALTPAQRAAAVQAHQQAAMPEEYLEGRTTDPATWLRTPENLDRLAAFTRTADTRRRAMEDPKAPATDRAGPVDQHRQQPDPCQGQGCRP</sequence>
<reference evidence="3" key="1">
    <citation type="submission" date="2023-07" db="EMBL/GenBank/DDBJ databases">
        <title>Whole genome shotgun sequence of Streptomyces achromogenes subsp. rubradiris NBRC 14000.</title>
        <authorList>
            <person name="Komaki H."/>
            <person name="Tamura T."/>
        </authorList>
    </citation>
    <scope>NUCLEOTIDE SEQUENCE [LARGE SCALE GENOMIC DNA]</scope>
    <source>
        <strain evidence="3">NBRC 14000</strain>
    </source>
</reference>